<feature type="region of interest" description="Disordered" evidence="3">
    <location>
        <begin position="268"/>
        <end position="353"/>
    </location>
</feature>
<feature type="compositionally biased region" description="Low complexity" evidence="3">
    <location>
        <begin position="335"/>
        <end position="353"/>
    </location>
</feature>
<sequence length="353" mass="40125">MEIFKDIKSEFKTLDFLENNYELINKNLKEIKNQIEKNNEVKNNLKKVMNEKKNKISEIMVKKGKGDGKGGETMVKKGKVGDNDGCMDYGKDDMDNGKGDLRLDDDNDGCMDNNDDVDNEDFTVRGNNDQVNDDKMVNSDKMINNNDDGTLLNTQMKLLPNTIEDLNSEIIKEKTQLKFINVSDEAKIEYENKKNQLDKILNELENTTNTKKSYEDKINEIKGILIKELILLTEKIDKEFQNLFNQMGCEGKIEFVYKNLNLNSSKGSGYDEDEGNGKDNGKGNGNHDVGNDNKNGNKNGNEYTKHNHNPYKSLNPNQPCNTNQPLNPNQPPKPNNHNINPNHNSNNTLPCKN</sequence>
<dbReference type="GO" id="GO:0030915">
    <property type="term" value="C:Smc5-Smc6 complex"/>
    <property type="evidence" value="ECO:0007669"/>
    <property type="project" value="TreeGrafter"/>
</dbReference>
<dbReference type="PANTHER" id="PTHR45916:SF1">
    <property type="entry name" value="STRUCTURAL MAINTENANCE OF CHROMOSOMES PROTEIN 5"/>
    <property type="match status" value="1"/>
</dbReference>
<keyword evidence="1 2" id="KW-0175">Coiled coil</keyword>
<dbReference type="PANTHER" id="PTHR45916">
    <property type="entry name" value="STRUCTURAL MAINTENANCE OF CHROMOSOMES PROTEIN 5"/>
    <property type="match status" value="1"/>
</dbReference>
<dbReference type="GO" id="GO:0005634">
    <property type="term" value="C:nucleus"/>
    <property type="evidence" value="ECO:0007669"/>
    <property type="project" value="TreeGrafter"/>
</dbReference>
<dbReference type="AlphaFoldDB" id="X5EM12"/>
<dbReference type="GO" id="GO:0003697">
    <property type="term" value="F:single-stranded DNA binding"/>
    <property type="evidence" value="ECO:0007669"/>
    <property type="project" value="TreeGrafter"/>
</dbReference>
<feature type="compositionally biased region" description="Low complexity" evidence="3">
    <location>
        <begin position="314"/>
        <end position="327"/>
    </location>
</feature>
<evidence type="ECO:0000256" key="3">
    <source>
        <dbReference type="SAM" id="MobiDB-lite"/>
    </source>
</evidence>
<feature type="coiled-coil region" evidence="2">
    <location>
        <begin position="14"/>
        <end position="62"/>
    </location>
</feature>
<reference evidence="4" key="1">
    <citation type="journal article" date="2015" name="Parasitol. Res.">
        <title>Morphological and molecular characterization of Nosema pernyi, a microsporidian parasite in Antheraea pernyi.</title>
        <authorList>
            <person name="Wang Y."/>
            <person name="Liu W."/>
            <person name="Jiang Y."/>
            <person name="Huang L."/>
            <person name="Irfan M."/>
            <person name="Shi S."/>
            <person name="Yang R."/>
            <person name="Qin L."/>
        </authorList>
    </citation>
    <scope>NUCLEOTIDE SEQUENCE</scope>
</reference>
<name>X5EM12_9MICR</name>
<evidence type="ECO:0000256" key="2">
    <source>
        <dbReference type="SAM" id="Coils"/>
    </source>
</evidence>
<organism evidence="4">
    <name type="scientific">Nosema pernyi</name>
    <dbReference type="NCBI Taxonomy" id="1112939"/>
    <lineage>
        <taxon>Eukaryota</taxon>
        <taxon>Fungi</taxon>
        <taxon>Fungi incertae sedis</taxon>
        <taxon>Microsporidia</taxon>
        <taxon>Nosematidae</taxon>
        <taxon>Nosema</taxon>
    </lineage>
</organism>
<accession>X5EM12</accession>
<evidence type="ECO:0000313" key="4">
    <source>
        <dbReference type="EMBL" id="AHW68395.1"/>
    </source>
</evidence>
<feature type="coiled-coil region" evidence="2">
    <location>
        <begin position="183"/>
        <end position="224"/>
    </location>
</feature>
<feature type="compositionally biased region" description="Low complexity" evidence="3">
    <location>
        <begin position="286"/>
        <end position="302"/>
    </location>
</feature>
<protein>
    <submittedName>
        <fullName evidence="4">Putative structural maintenance of chromosomes protein 5</fullName>
    </submittedName>
</protein>
<proteinExistence type="evidence at transcript level"/>
<dbReference type="EMBL" id="KJ210718">
    <property type="protein sequence ID" value="AHW68395.1"/>
    <property type="molecule type" value="mRNA"/>
</dbReference>
<evidence type="ECO:0000256" key="1">
    <source>
        <dbReference type="ARBA" id="ARBA00023054"/>
    </source>
</evidence>
<dbReference type="GO" id="GO:0000724">
    <property type="term" value="P:double-strand break repair via homologous recombination"/>
    <property type="evidence" value="ECO:0007669"/>
    <property type="project" value="TreeGrafter"/>
</dbReference>